<feature type="region of interest" description="Disordered" evidence="1">
    <location>
        <begin position="47"/>
        <end position="75"/>
    </location>
</feature>
<dbReference type="Proteomes" id="UP000689967">
    <property type="component" value="Unassembled WGS sequence"/>
</dbReference>
<keyword evidence="3" id="KW-1185">Reference proteome</keyword>
<protein>
    <submittedName>
        <fullName evidence="2">Uncharacterized protein</fullName>
    </submittedName>
</protein>
<comment type="caution">
    <text evidence="2">The sequence shown here is derived from an EMBL/GenBank/DDBJ whole genome shotgun (WGS) entry which is preliminary data.</text>
</comment>
<name>A0ABS6HFR3_9PROT</name>
<feature type="region of interest" description="Disordered" evidence="1">
    <location>
        <begin position="94"/>
        <end position="176"/>
    </location>
</feature>
<reference evidence="2 3" key="1">
    <citation type="submission" date="2021-01" db="EMBL/GenBank/DDBJ databases">
        <title>Roseomonas sp. nov, a bacterium isolated from an oil production mixture in Yumen Oilfield.</title>
        <authorList>
            <person name="Wu D."/>
        </authorList>
    </citation>
    <scope>NUCLEOTIDE SEQUENCE [LARGE SCALE GENOMIC DNA]</scope>
    <source>
        <strain evidence="2 3">ROY-5-3</strain>
    </source>
</reference>
<sequence>MAITRKEEQRLLSHEESQLVAPSHHPALAELSPDDLRALAQRLRTEHGRARDLVREASRARRGKGDARGAASAAEKLLQKKQAFAAALRRVNAQFARKSEVRQERRATRQAERNTAALRQALARRQAQKPHHPQPGRTAGKGMQDTSPMEVHPGPDPRAIGSISQATRNNQARRDA</sequence>
<evidence type="ECO:0000313" key="3">
    <source>
        <dbReference type="Proteomes" id="UP000689967"/>
    </source>
</evidence>
<gene>
    <name evidence="2" type="ORF">JJQ90_21650</name>
</gene>
<feature type="compositionally biased region" description="Basic and acidic residues" evidence="1">
    <location>
        <begin position="1"/>
        <end position="17"/>
    </location>
</feature>
<dbReference type="RefSeq" id="WP_216878355.1">
    <property type="nucleotide sequence ID" value="NZ_JAERQM010000007.1"/>
</dbReference>
<feature type="compositionally biased region" description="Basic and acidic residues" evidence="1">
    <location>
        <begin position="47"/>
        <end position="67"/>
    </location>
</feature>
<feature type="compositionally biased region" description="Low complexity" evidence="1">
    <location>
        <begin position="113"/>
        <end position="125"/>
    </location>
</feature>
<organism evidence="2 3">
    <name type="scientific">Falsiroseomonas oleicola</name>
    <dbReference type="NCBI Taxonomy" id="2801474"/>
    <lineage>
        <taxon>Bacteria</taxon>
        <taxon>Pseudomonadati</taxon>
        <taxon>Pseudomonadota</taxon>
        <taxon>Alphaproteobacteria</taxon>
        <taxon>Acetobacterales</taxon>
        <taxon>Roseomonadaceae</taxon>
        <taxon>Falsiroseomonas</taxon>
    </lineage>
</organism>
<proteinExistence type="predicted"/>
<evidence type="ECO:0000256" key="1">
    <source>
        <dbReference type="SAM" id="MobiDB-lite"/>
    </source>
</evidence>
<feature type="region of interest" description="Disordered" evidence="1">
    <location>
        <begin position="1"/>
        <end position="30"/>
    </location>
</feature>
<dbReference type="EMBL" id="JAERQM010000007">
    <property type="protein sequence ID" value="MBU8546341.1"/>
    <property type="molecule type" value="Genomic_DNA"/>
</dbReference>
<accession>A0ABS6HFR3</accession>
<feature type="compositionally biased region" description="Basic and acidic residues" evidence="1">
    <location>
        <begin position="97"/>
        <end position="112"/>
    </location>
</feature>
<evidence type="ECO:0000313" key="2">
    <source>
        <dbReference type="EMBL" id="MBU8546341.1"/>
    </source>
</evidence>